<evidence type="ECO:0000256" key="1">
    <source>
        <dbReference type="ARBA" id="ARBA00004123"/>
    </source>
</evidence>
<dbReference type="STRING" id="135651.G0N758"/>
<organism evidence="11">
    <name type="scientific">Caenorhabditis brenneri</name>
    <name type="common">Nematode worm</name>
    <dbReference type="NCBI Taxonomy" id="135651"/>
    <lineage>
        <taxon>Eukaryota</taxon>
        <taxon>Metazoa</taxon>
        <taxon>Ecdysozoa</taxon>
        <taxon>Nematoda</taxon>
        <taxon>Chromadorea</taxon>
        <taxon>Rhabditida</taxon>
        <taxon>Rhabditina</taxon>
        <taxon>Rhabditomorpha</taxon>
        <taxon>Rhabditoidea</taxon>
        <taxon>Rhabditidae</taxon>
        <taxon>Peloderinae</taxon>
        <taxon>Caenorhabditis</taxon>
    </lineage>
</organism>
<evidence type="ECO:0000256" key="8">
    <source>
        <dbReference type="SAM" id="MobiDB-lite"/>
    </source>
</evidence>
<dbReference type="HOGENOM" id="CLU_588260_0_0_1"/>
<dbReference type="OrthoDB" id="5576026at2759"/>
<dbReference type="PROSITE" id="PS00028">
    <property type="entry name" value="ZINC_FINGER_C2H2_1"/>
    <property type="match status" value="5"/>
</dbReference>
<keyword evidence="2" id="KW-0479">Metal-binding</keyword>
<evidence type="ECO:0000256" key="2">
    <source>
        <dbReference type="ARBA" id="ARBA00022723"/>
    </source>
</evidence>
<gene>
    <name evidence="10" type="ORF">CAEBREN_16008</name>
</gene>
<feature type="domain" description="C2H2-type" evidence="9">
    <location>
        <begin position="39"/>
        <end position="67"/>
    </location>
</feature>
<evidence type="ECO:0000259" key="9">
    <source>
        <dbReference type="PROSITE" id="PS50157"/>
    </source>
</evidence>
<dbReference type="PROSITE" id="PS50157">
    <property type="entry name" value="ZINC_FINGER_C2H2_2"/>
    <property type="match status" value="5"/>
</dbReference>
<dbReference type="GO" id="GO:0008270">
    <property type="term" value="F:zinc ion binding"/>
    <property type="evidence" value="ECO:0007669"/>
    <property type="project" value="UniProtKB-KW"/>
</dbReference>
<feature type="domain" description="C2H2-type" evidence="9">
    <location>
        <begin position="68"/>
        <end position="95"/>
    </location>
</feature>
<dbReference type="FunCoup" id="G0N758">
    <property type="interactions" value="92"/>
</dbReference>
<feature type="domain" description="C2H2-type" evidence="9">
    <location>
        <begin position="98"/>
        <end position="122"/>
    </location>
</feature>
<accession>G0N758</accession>
<feature type="compositionally biased region" description="Low complexity" evidence="8">
    <location>
        <begin position="295"/>
        <end position="307"/>
    </location>
</feature>
<dbReference type="AlphaFoldDB" id="G0N758"/>
<dbReference type="Proteomes" id="UP000008068">
    <property type="component" value="Unassembled WGS sequence"/>
</dbReference>
<evidence type="ECO:0000313" key="10">
    <source>
        <dbReference type="EMBL" id="EGT54569.1"/>
    </source>
</evidence>
<feature type="region of interest" description="Disordered" evidence="8">
    <location>
        <begin position="285"/>
        <end position="336"/>
    </location>
</feature>
<name>G0N758_CAEBE</name>
<feature type="compositionally biased region" description="Polar residues" evidence="8">
    <location>
        <begin position="285"/>
        <end position="294"/>
    </location>
</feature>
<proteinExistence type="predicted"/>
<dbReference type="InterPro" id="IPR013087">
    <property type="entry name" value="Znf_C2H2_type"/>
</dbReference>
<dbReference type="Gene3D" id="3.30.160.60">
    <property type="entry name" value="Classic Zinc Finger"/>
    <property type="match status" value="3"/>
</dbReference>
<comment type="subcellular location">
    <subcellularLocation>
        <location evidence="1">Nucleus</location>
    </subcellularLocation>
</comment>
<keyword evidence="3" id="KW-0677">Repeat</keyword>
<dbReference type="EMBL" id="GL379846">
    <property type="protein sequence ID" value="EGT54569.1"/>
    <property type="molecule type" value="Genomic_DNA"/>
</dbReference>
<evidence type="ECO:0000256" key="7">
    <source>
        <dbReference type="PROSITE-ProRule" id="PRU00042"/>
    </source>
</evidence>
<evidence type="ECO:0000256" key="5">
    <source>
        <dbReference type="ARBA" id="ARBA00022833"/>
    </source>
</evidence>
<feature type="compositionally biased region" description="Polar residues" evidence="8">
    <location>
        <begin position="318"/>
        <end position="331"/>
    </location>
</feature>
<keyword evidence="5" id="KW-0862">Zinc</keyword>
<dbReference type="GO" id="GO:0005634">
    <property type="term" value="C:nucleus"/>
    <property type="evidence" value="ECO:0007669"/>
    <property type="project" value="UniProtKB-SubCell"/>
</dbReference>
<feature type="domain" description="C2H2-type" evidence="9">
    <location>
        <begin position="130"/>
        <end position="158"/>
    </location>
</feature>
<dbReference type="eggNOG" id="KOG1721">
    <property type="taxonomic scope" value="Eukaryota"/>
</dbReference>
<dbReference type="InterPro" id="IPR050888">
    <property type="entry name" value="ZnF_C2H2-type_TF"/>
</dbReference>
<feature type="domain" description="C2H2-type" evidence="9">
    <location>
        <begin position="393"/>
        <end position="420"/>
    </location>
</feature>
<dbReference type="SUPFAM" id="SSF57667">
    <property type="entry name" value="beta-beta-alpha zinc fingers"/>
    <property type="match status" value="3"/>
</dbReference>
<keyword evidence="4 7" id="KW-0863">Zinc-finger</keyword>
<dbReference type="InParanoid" id="G0N758"/>
<dbReference type="SMART" id="SM00355">
    <property type="entry name" value="ZnF_C2H2"/>
    <property type="match status" value="7"/>
</dbReference>
<keyword evidence="6" id="KW-0539">Nucleus</keyword>
<dbReference type="Pfam" id="PF00096">
    <property type="entry name" value="zf-C2H2"/>
    <property type="match status" value="1"/>
</dbReference>
<evidence type="ECO:0000313" key="11">
    <source>
        <dbReference type="Proteomes" id="UP000008068"/>
    </source>
</evidence>
<reference evidence="11" key="1">
    <citation type="submission" date="2011-07" db="EMBL/GenBank/DDBJ databases">
        <authorList>
            <consortium name="Caenorhabditis brenneri Sequencing and Analysis Consortium"/>
            <person name="Wilson R.K."/>
        </authorList>
    </citation>
    <scope>NUCLEOTIDE SEQUENCE [LARGE SCALE GENOMIC DNA]</scope>
    <source>
        <strain evidence="11">PB2801</strain>
    </source>
</reference>
<sequence>MDPSDKKLVKYACHLCSFRTNQQPMFEKHLVAHESKEMFHCDGCDQQFTQKANLVRHKNQQHVKTRRLQCRYCEKWYYRRDQLNEHMMTHIKKLEMEFQCPVKQCNLRFNKWIDLTGHMDIHMITPESRGECKKCCRNYNKSRHLLVHFFADHNGDETETNGPSSKKRKIEASWGLEESDQSSEFLKNLLSFSNPMFGGQGSSQSSSLLSQLLEIPPDSTQIPNMDLMKPSSFLNQETTPPHNSTPLLVDTSGQCTSVTGPNSVNTNTMDDTLLKMLIEVQKSMSTSPVLSQADTTSPSLSPGSTLSDALCGAKQEDMPSSSTGVSSTYETSPIEPQPVLGLPDFLSIFQQMSQNPILSPNDHVKSEELESVNSACASVDKEEQPSRMEEFIHKCEPCGMLFDDLVMLELHCKLHSEDTPFKCGLCGFEAENKYGFLEHLVIAPHNMNVE</sequence>
<dbReference type="PANTHER" id="PTHR24406">
    <property type="entry name" value="TRANSCRIPTIONAL REPRESSOR CTCFL-RELATED"/>
    <property type="match status" value="1"/>
</dbReference>
<evidence type="ECO:0000256" key="3">
    <source>
        <dbReference type="ARBA" id="ARBA00022737"/>
    </source>
</evidence>
<dbReference type="InterPro" id="IPR036236">
    <property type="entry name" value="Znf_C2H2_sf"/>
</dbReference>
<evidence type="ECO:0000256" key="4">
    <source>
        <dbReference type="ARBA" id="ARBA00022771"/>
    </source>
</evidence>
<dbReference type="OMA" id="KAYKCEH"/>
<keyword evidence="11" id="KW-1185">Reference proteome</keyword>
<evidence type="ECO:0000256" key="6">
    <source>
        <dbReference type="ARBA" id="ARBA00023242"/>
    </source>
</evidence>
<protein>
    <recommendedName>
        <fullName evidence="9">C2H2-type domain-containing protein</fullName>
    </recommendedName>
</protein>